<keyword evidence="3" id="KW-1185">Reference proteome</keyword>
<accession>A0A8H6YVB5</accession>
<feature type="signal peptide" evidence="1">
    <location>
        <begin position="1"/>
        <end position="20"/>
    </location>
</feature>
<evidence type="ECO:0000313" key="3">
    <source>
        <dbReference type="Proteomes" id="UP000620124"/>
    </source>
</evidence>
<comment type="caution">
    <text evidence="2">The sequence shown here is derived from an EMBL/GenBank/DDBJ whole genome shotgun (WGS) entry which is preliminary data.</text>
</comment>
<name>A0A8H6YVB5_9AGAR</name>
<dbReference type="OrthoDB" id="3023169at2759"/>
<dbReference type="GO" id="GO:0016787">
    <property type="term" value="F:hydrolase activity"/>
    <property type="evidence" value="ECO:0007669"/>
    <property type="project" value="UniProtKB-KW"/>
</dbReference>
<dbReference type="Proteomes" id="UP000620124">
    <property type="component" value="Unassembled WGS sequence"/>
</dbReference>
<keyword evidence="2" id="KW-0378">Hydrolase</keyword>
<organism evidence="2 3">
    <name type="scientific">Mycena venus</name>
    <dbReference type="NCBI Taxonomy" id="2733690"/>
    <lineage>
        <taxon>Eukaryota</taxon>
        <taxon>Fungi</taxon>
        <taxon>Dikarya</taxon>
        <taxon>Basidiomycota</taxon>
        <taxon>Agaricomycotina</taxon>
        <taxon>Agaricomycetes</taxon>
        <taxon>Agaricomycetidae</taxon>
        <taxon>Agaricales</taxon>
        <taxon>Marasmiineae</taxon>
        <taxon>Mycenaceae</taxon>
        <taxon>Mycena</taxon>
    </lineage>
</organism>
<dbReference type="EMBL" id="JACAZI010000003">
    <property type="protein sequence ID" value="KAF7365897.1"/>
    <property type="molecule type" value="Genomic_DNA"/>
</dbReference>
<evidence type="ECO:0000313" key="2">
    <source>
        <dbReference type="EMBL" id="KAF7365897.1"/>
    </source>
</evidence>
<proteinExistence type="predicted"/>
<gene>
    <name evidence="2" type="ORF">MVEN_00464700</name>
</gene>
<keyword evidence="1" id="KW-0732">Signal</keyword>
<sequence>MQFTLLLPLFVAALGQLGHGAPAVDDRLLVQIPSVDGMSAFTDAWADVCTLWPPFNTNGLPNPGMSLVSSLVEPGDFSGNNADTEAKVVCTWTDGTKLIPITPDVANFIGATLL</sequence>
<feature type="chain" id="PRO_5034656473" evidence="1">
    <location>
        <begin position="21"/>
        <end position="114"/>
    </location>
</feature>
<dbReference type="AlphaFoldDB" id="A0A8H6YVB5"/>
<evidence type="ECO:0000256" key="1">
    <source>
        <dbReference type="SAM" id="SignalP"/>
    </source>
</evidence>
<protein>
    <submittedName>
        <fullName evidence="2">Glycoside hydrolase family 81 protein</fullName>
    </submittedName>
</protein>
<reference evidence="2" key="1">
    <citation type="submission" date="2020-05" db="EMBL/GenBank/DDBJ databases">
        <title>Mycena genomes resolve the evolution of fungal bioluminescence.</title>
        <authorList>
            <person name="Tsai I.J."/>
        </authorList>
    </citation>
    <scope>NUCLEOTIDE SEQUENCE</scope>
    <source>
        <strain evidence="2">CCC161011</strain>
    </source>
</reference>